<organism evidence="2 3">
    <name type="scientific">Littorina saxatilis</name>
    <dbReference type="NCBI Taxonomy" id="31220"/>
    <lineage>
        <taxon>Eukaryota</taxon>
        <taxon>Metazoa</taxon>
        <taxon>Spiralia</taxon>
        <taxon>Lophotrochozoa</taxon>
        <taxon>Mollusca</taxon>
        <taxon>Gastropoda</taxon>
        <taxon>Caenogastropoda</taxon>
        <taxon>Littorinimorpha</taxon>
        <taxon>Littorinoidea</taxon>
        <taxon>Littorinidae</taxon>
        <taxon>Littorina</taxon>
    </lineage>
</organism>
<evidence type="ECO:0000259" key="1">
    <source>
        <dbReference type="Pfam" id="PF24748"/>
    </source>
</evidence>
<comment type="caution">
    <text evidence="2">The sequence shown here is derived from an EMBL/GenBank/DDBJ whole genome shotgun (WGS) entry which is preliminary data.</text>
</comment>
<dbReference type="InterPro" id="IPR055284">
    <property type="entry name" value="Galaxin-like"/>
</dbReference>
<accession>A0AAN9BBV4</accession>
<dbReference type="AlphaFoldDB" id="A0AAN9BBV4"/>
<name>A0AAN9BBV4_9CAEN</name>
<evidence type="ECO:0000313" key="2">
    <source>
        <dbReference type="EMBL" id="KAK7103166.1"/>
    </source>
</evidence>
<protein>
    <recommendedName>
        <fullName evidence="1">Galaxin-like repeats domain-containing protein</fullName>
    </recommendedName>
</protein>
<dbReference type="EMBL" id="JBAMIC010000008">
    <property type="protein sequence ID" value="KAK7103166.1"/>
    <property type="molecule type" value="Genomic_DNA"/>
</dbReference>
<gene>
    <name evidence="2" type="ORF">V1264_018126</name>
</gene>
<dbReference type="PANTHER" id="PTHR34490">
    <property type="entry name" value="PROTEIN CBG12054-RELATED"/>
    <property type="match status" value="1"/>
</dbReference>
<dbReference type="InterPro" id="IPR056601">
    <property type="entry name" value="Galaxin_dom"/>
</dbReference>
<feature type="domain" description="Galaxin-like repeats" evidence="1">
    <location>
        <begin position="3"/>
        <end position="126"/>
    </location>
</feature>
<sequence length="283" mass="31720">MVCGSRSYRPDTQCCCDRTVHSVPLKDCQCCGTQAYRRNEAKPDTCTAPCGTSTYHYGTQATQLCCNGTTVVNLSTDLGIARHQICCGQRVMNTQTHECCNDDFSIKQKDYGCCNKTPYHLDTMKCYWSTGTVHMRSRTNFSSQDFCDRNLPEWDTEMPLPSARNTSMIHVRGLPQDCSLRVKSRQIEIVLYPFVVVNQHLDQDCDASDTLLLVIKLQANQTCSSEEKLKASLHGVALDIFTRKHVVCSKASEDMPVLRLKDGKRAVIYLSKHAGSILAKSLQ</sequence>
<proteinExistence type="predicted"/>
<keyword evidence="3" id="KW-1185">Reference proteome</keyword>
<dbReference type="Proteomes" id="UP001374579">
    <property type="component" value="Unassembled WGS sequence"/>
</dbReference>
<reference evidence="2 3" key="1">
    <citation type="submission" date="2024-02" db="EMBL/GenBank/DDBJ databases">
        <title>Chromosome-scale genome assembly of the rough periwinkle Littorina saxatilis.</title>
        <authorList>
            <person name="De Jode A."/>
            <person name="Faria R."/>
            <person name="Formenti G."/>
            <person name="Sims Y."/>
            <person name="Smith T.P."/>
            <person name="Tracey A."/>
            <person name="Wood J.M.D."/>
            <person name="Zagrodzka Z.B."/>
            <person name="Johannesson K."/>
            <person name="Butlin R.K."/>
            <person name="Leder E.H."/>
        </authorList>
    </citation>
    <scope>NUCLEOTIDE SEQUENCE [LARGE SCALE GENOMIC DNA]</scope>
    <source>
        <strain evidence="2">Snail1</strain>
        <tissue evidence="2">Muscle</tissue>
    </source>
</reference>
<evidence type="ECO:0000313" key="3">
    <source>
        <dbReference type="Proteomes" id="UP001374579"/>
    </source>
</evidence>
<dbReference type="Pfam" id="PF24748">
    <property type="entry name" value="Galaxin_repeat"/>
    <property type="match status" value="1"/>
</dbReference>